<organism evidence="1 2">
    <name type="scientific">Meganyctiphanes norvegica</name>
    <name type="common">Northern krill</name>
    <name type="synonym">Thysanopoda norvegica</name>
    <dbReference type="NCBI Taxonomy" id="48144"/>
    <lineage>
        <taxon>Eukaryota</taxon>
        <taxon>Metazoa</taxon>
        <taxon>Ecdysozoa</taxon>
        <taxon>Arthropoda</taxon>
        <taxon>Crustacea</taxon>
        <taxon>Multicrustacea</taxon>
        <taxon>Malacostraca</taxon>
        <taxon>Eumalacostraca</taxon>
        <taxon>Eucarida</taxon>
        <taxon>Euphausiacea</taxon>
        <taxon>Euphausiidae</taxon>
        <taxon>Meganyctiphanes</taxon>
    </lineage>
</organism>
<dbReference type="Proteomes" id="UP001497623">
    <property type="component" value="Unassembled WGS sequence"/>
</dbReference>
<sequence>FHNSVCEILIQCSDFWTIEWENQTKCLDLTHLNGKSGLLVWIWQTCEIRNFGKSRQGVSPNHVRIFEVGVCMYMYITMSKKIFLIKSLPTQLILFKKYADNKHFLFGVDQKIFYLLVCL</sequence>
<dbReference type="AlphaFoldDB" id="A0AAV2R955"/>
<accession>A0AAV2R955</accession>
<feature type="non-terminal residue" evidence="1">
    <location>
        <position position="1"/>
    </location>
</feature>
<protein>
    <submittedName>
        <fullName evidence="1">Uncharacterized protein</fullName>
    </submittedName>
</protein>
<name>A0AAV2R955_MEGNR</name>
<gene>
    <name evidence="1" type="ORF">MNOR_LOCUS22359</name>
</gene>
<evidence type="ECO:0000313" key="1">
    <source>
        <dbReference type="EMBL" id="CAL4121188.1"/>
    </source>
</evidence>
<keyword evidence="2" id="KW-1185">Reference proteome</keyword>
<reference evidence="1 2" key="1">
    <citation type="submission" date="2024-05" db="EMBL/GenBank/DDBJ databases">
        <authorList>
            <person name="Wallberg A."/>
        </authorList>
    </citation>
    <scope>NUCLEOTIDE SEQUENCE [LARGE SCALE GENOMIC DNA]</scope>
</reference>
<dbReference type="EMBL" id="CAXKWB010018756">
    <property type="protein sequence ID" value="CAL4121188.1"/>
    <property type="molecule type" value="Genomic_DNA"/>
</dbReference>
<comment type="caution">
    <text evidence="1">The sequence shown here is derived from an EMBL/GenBank/DDBJ whole genome shotgun (WGS) entry which is preliminary data.</text>
</comment>
<proteinExistence type="predicted"/>
<evidence type="ECO:0000313" key="2">
    <source>
        <dbReference type="Proteomes" id="UP001497623"/>
    </source>
</evidence>